<accession>A0A0V0GWY9</accession>
<proteinExistence type="predicted"/>
<dbReference type="AlphaFoldDB" id="A0A0V0GWY9"/>
<dbReference type="EMBL" id="GEDG01029349">
    <property type="protein sequence ID" value="JAP12606.1"/>
    <property type="molecule type" value="Transcribed_RNA"/>
</dbReference>
<organism evidence="1">
    <name type="scientific">Solanum chacoense</name>
    <name type="common">Chaco potato</name>
    <dbReference type="NCBI Taxonomy" id="4108"/>
    <lineage>
        <taxon>Eukaryota</taxon>
        <taxon>Viridiplantae</taxon>
        <taxon>Streptophyta</taxon>
        <taxon>Embryophyta</taxon>
        <taxon>Tracheophyta</taxon>
        <taxon>Spermatophyta</taxon>
        <taxon>Magnoliopsida</taxon>
        <taxon>eudicotyledons</taxon>
        <taxon>Gunneridae</taxon>
        <taxon>Pentapetalae</taxon>
        <taxon>asterids</taxon>
        <taxon>lamiids</taxon>
        <taxon>Solanales</taxon>
        <taxon>Solanaceae</taxon>
        <taxon>Solanoideae</taxon>
        <taxon>Solaneae</taxon>
        <taxon>Solanum</taxon>
    </lineage>
</organism>
<name>A0A0V0GWY9_SOLCH</name>
<evidence type="ECO:0000313" key="1">
    <source>
        <dbReference type="EMBL" id="JAP12606.1"/>
    </source>
</evidence>
<sequence length="63" mass="7562">MTDMKKMLPGVLCDRRVPTKLKHKFYKTINVSAKFQHIDKMSITNMWMLRLMCSQPHNQIRLK</sequence>
<protein>
    <submittedName>
        <fullName evidence="1">Putative ovule protein</fullName>
    </submittedName>
</protein>
<reference evidence="1" key="1">
    <citation type="submission" date="2015-12" db="EMBL/GenBank/DDBJ databases">
        <title>Gene expression during late stages of embryo sac development: a critical building block for successful pollen-pistil interactions.</title>
        <authorList>
            <person name="Liu Y."/>
            <person name="Joly V."/>
            <person name="Sabar M."/>
            <person name="Matton D.P."/>
        </authorList>
    </citation>
    <scope>NUCLEOTIDE SEQUENCE</scope>
</reference>